<accession>A0A0C3GAF9</accession>
<dbReference type="CDD" id="cd07363">
    <property type="entry name" value="45_DOPA_Dioxygenase"/>
    <property type="match status" value="1"/>
</dbReference>
<feature type="domain" description="Extradiol ring-cleavage dioxygenase class III enzyme subunit B" evidence="7">
    <location>
        <begin position="70"/>
        <end position="339"/>
    </location>
</feature>
<comment type="similarity">
    <text evidence="2">Belongs to the DODA-type extradiol aromatic ring-opening dioxygenase family.</text>
</comment>
<evidence type="ECO:0000256" key="1">
    <source>
        <dbReference type="ARBA" id="ARBA00001947"/>
    </source>
</evidence>
<organism evidence="8 9">
    <name type="scientific">Piloderma croceum (strain F 1598)</name>
    <dbReference type="NCBI Taxonomy" id="765440"/>
    <lineage>
        <taxon>Eukaryota</taxon>
        <taxon>Fungi</taxon>
        <taxon>Dikarya</taxon>
        <taxon>Basidiomycota</taxon>
        <taxon>Agaricomycotina</taxon>
        <taxon>Agaricomycetes</taxon>
        <taxon>Agaricomycetidae</taxon>
        <taxon>Atheliales</taxon>
        <taxon>Atheliaceae</taxon>
        <taxon>Piloderma</taxon>
    </lineage>
</organism>
<keyword evidence="3" id="KW-0479">Metal-binding</keyword>
<dbReference type="EMBL" id="KN832979">
    <property type="protein sequence ID" value="KIM87596.1"/>
    <property type="molecule type" value="Genomic_DNA"/>
</dbReference>
<dbReference type="FunCoup" id="A0A0C3GAF9">
    <property type="interactions" value="293"/>
</dbReference>
<keyword evidence="6" id="KW-0472">Membrane</keyword>
<sequence>MSQRNQWLPHLAVLLGSIAIWFIIPLLKVPNTLVHPRNMSNVSEYLGPKTRDQWQEALEALPATPEKIPAFFFGHGSPMLAFPEDLKTDKRLDAMGPKGNLAAFLSDFGPALLKKYKPKGIVVFSAHWETEGERLVTDYGDENPLLMDYFGFQKELYQLKFKSRGDTTLSHRIVDLYTEAGLQARTSPKSETRGMDGRGFRGPGLDHGVFVPFRIMFGHEFLDIPIVQVSIDGSMSPERNWEIGSAVAKLREEGYLILSGGLMIHNLQDFGGFVESITSPYNAWNDAVLLAASVPEPEARKQALIALTKHPGFRAAHPREDHFVPLYVAAGAGGGSVSILSALWGAPTFAFL</sequence>
<evidence type="ECO:0000256" key="2">
    <source>
        <dbReference type="ARBA" id="ARBA00007581"/>
    </source>
</evidence>
<dbReference type="AlphaFoldDB" id="A0A0C3GAF9"/>
<evidence type="ECO:0000313" key="9">
    <source>
        <dbReference type="Proteomes" id="UP000054166"/>
    </source>
</evidence>
<keyword evidence="6" id="KW-0812">Transmembrane</keyword>
<gene>
    <name evidence="8" type="ORF">PILCRDRAFT_815161</name>
</gene>
<dbReference type="Pfam" id="PF02900">
    <property type="entry name" value="LigB"/>
    <property type="match status" value="1"/>
</dbReference>
<keyword evidence="4" id="KW-0862">Zinc</keyword>
<dbReference type="GO" id="GO:0008270">
    <property type="term" value="F:zinc ion binding"/>
    <property type="evidence" value="ECO:0007669"/>
    <property type="project" value="InterPro"/>
</dbReference>
<dbReference type="SUPFAM" id="SSF53213">
    <property type="entry name" value="LigB-like"/>
    <property type="match status" value="1"/>
</dbReference>
<dbReference type="PANTHER" id="PTHR30096:SF0">
    <property type="entry name" value="4,5-DOPA DIOXYGENASE EXTRADIOL-LIKE PROTEIN"/>
    <property type="match status" value="1"/>
</dbReference>
<evidence type="ECO:0000256" key="4">
    <source>
        <dbReference type="ARBA" id="ARBA00022833"/>
    </source>
</evidence>
<dbReference type="InterPro" id="IPR014436">
    <property type="entry name" value="Extradiol_dOase_DODA"/>
</dbReference>
<dbReference type="GO" id="GO:0008198">
    <property type="term" value="F:ferrous iron binding"/>
    <property type="evidence" value="ECO:0007669"/>
    <property type="project" value="InterPro"/>
</dbReference>
<keyword evidence="9" id="KW-1185">Reference proteome</keyword>
<evidence type="ECO:0000259" key="7">
    <source>
        <dbReference type="Pfam" id="PF02900"/>
    </source>
</evidence>
<name>A0A0C3GAF9_PILCF</name>
<dbReference type="PANTHER" id="PTHR30096">
    <property type="entry name" value="4,5-DOPA DIOXYGENASE EXTRADIOL-LIKE PROTEIN"/>
    <property type="match status" value="1"/>
</dbReference>
<reference evidence="9" key="2">
    <citation type="submission" date="2015-01" db="EMBL/GenBank/DDBJ databases">
        <title>Evolutionary Origins and Diversification of the Mycorrhizal Mutualists.</title>
        <authorList>
            <consortium name="DOE Joint Genome Institute"/>
            <consortium name="Mycorrhizal Genomics Consortium"/>
            <person name="Kohler A."/>
            <person name="Kuo A."/>
            <person name="Nagy L.G."/>
            <person name="Floudas D."/>
            <person name="Copeland A."/>
            <person name="Barry K.W."/>
            <person name="Cichocki N."/>
            <person name="Veneault-Fourrey C."/>
            <person name="LaButti K."/>
            <person name="Lindquist E.A."/>
            <person name="Lipzen A."/>
            <person name="Lundell T."/>
            <person name="Morin E."/>
            <person name="Murat C."/>
            <person name="Riley R."/>
            <person name="Ohm R."/>
            <person name="Sun H."/>
            <person name="Tunlid A."/>
            <person name="Henrissat B."/>
            <person name="Grigoriev I.V."/>
            <person name="Hibbett D.S."/>
            <person name="Martin F."/>
        </authorList>
    </citation>
    <scope>NUCLEOTIDE SEQUENCE [LARGE SCALE GENOMIC DNA]</scope>
    <source>
        <strain evidence="9">F 1598</strain>
    </source>
</reference>
<dbReference type="GO" id="GO:0016702">
    <property type="term" value="F:oxidoreductase activity, acting on single donors with incorporation of molecular oxygen, incorporation of two atoms of oxygen"/>
    <property type="evidence" value="ECO:0007669"/>
    <property type="project" value="UniProtKB-ARBA"/>
</dbReference>
<comment type="cofactor">
    <cofactor evidence="1">
        <name>Zn(2+)</name>
        <dbReference type="ChEBI" id="CHEBI:29105"/>
    </cofactor>
</comment>
<evidence type="ECO:0000256" key="6">
    <source>
        <dbReference type="SAM" id="Phobius"/>
    </source>
</evidence>
<protein>
    <recommendedName>
        <fullName evidence="7">Extradiol ring-cleavage dioxygenase class III enzyme subunit B domain-containing protein</fullName>
    </recommendedName>
</protein>
<dbReference type="InParanoid" id="A0A0C3GAF9"/>
<dbReference type="STRING" id="765440.A0A0C3GAF9"/>
<evidence type="ECO:0000313" key="8">
    <source>
        <dbReference type="EMBL" id="KIM87596.1"/>
    </source>
</evidence>
<dbReference type="InterPro" id="IPR004183">
    <property type="entry name" value="Xdiol_dOase_suB"/>
</dbReference>
<dbReference type="Gene3D" id="3.40.830.10">
    <property type="entry name" value="LigB-like"/>
    <property type="match status" value="1"/>
</dbReference>
<dbReference type="Proteomes" id="UP000054166">
    <property type="component" value="Unassembled WGS sequence"/>
</dbReference>
<dbReference type="OrthoDB" id="7396853at2759"/>
<feature type="transmembrane region" description="Helical" evidence="6">
    <location>
        <begin position="7"/>
        <end position="27"/>
    </location>
</feature>
<evidence type="ECO:0000256" key="3">
    <source>
        <dbReference type="ARBA" id="ARBA00022723"/>
    </source>
</evidence>
<reference evidence="8 9" key="1">
    <citation type="submission" date="2014-04" db="EMBL/GenBank/DDBJ databases">
        <authorList>
            <consortium name="DOE Joint Genome Institute"/>
            <person name="Kuo A."/>
            <person name="Tarkka M."/>
            <person name="Buscot F."/>
            <person name="Kohler A."/>
            <person name="Nagy L.G."/>
            <person name="Floudas D."/>
            <person name="Copeland A."/>
            <person name="Barry K.W."/>
            <person name="Cichocki N."/>
            <person name="Veneault-Fourrey C."/>
            <person name="LaButti K."/>
            <person name="Lindquist E.A."/>
            <person name="Lipzen A."/>
            <person name="Lundell T."/>
            <person name="Morin E."/>
            <person name="Murat C."/>
            <person name="Sun H."/>
            <person name="Tunlid A."/>
            <person name="Henrissat B."/>
            <person name="Grigoriev I.V."/>
            <person name="Hibbett D.S."/>
            <person name="Martin F."/>
            <person name="Nordberg H.P."/>
            <person name="Cantor M.N."/>
            <person name="Hua S.X."/>
        </authorList>
    </citation>
    <scope>NUCLEOTIDE SEQUENCE [LARGE SCALE GENOMIC DNA]</scope>
    <source>
        <strain evidence="8 9">F 1598</strain>
    </source>
</reference>
<dbReference type="HOGENOM" id="CLU_046582_1_1_1"/>
<evidence type="ECO:0000256" key="5">
    <source>
        <dbReference type="ARBA" id="ARBA00023002"/>
    </source>
</evidence>
<keyword evidence="6" id="KW-1133">Transmembrane helix</keyword>
<keyword evidence="5" id="KW-0560">Oxidoreductase</keyword>
<proteinExistence type="inferred from homology"/>